<accession>A0AAV2INP1</accession>
<feature type="compositionally biased region" description="Acidic residues" evidence="9">
    <location>
        <begin position="145"/>
        <end position="158"/>
    </location>
</feature>
<comment type="caution">
    <text evidence="10">The sequence shown here is derived from an EMBL/GenBank/DDBJ whole genome shotgun (WGS) entry which is preliminary data.</text>
</comment>
<evidence type="ECO:0000256" key="8">
    <source>
        <dbReference type="RuleBase" id="RU364122"/>
    </source>
</evidence>
<evidence type="ECO:0000313" key="11">
    <source>
        <dbReference type="Proteomes" id="UP001497497"/>
    </source>
</evidence>
<keyword evidence="8" id="KW-0735">Signal-anchor</keyword>
<keyword evidence="3 8" id="KW-0808">Transferase</keyword>
<dbReference type="EMBL" id="CAXITT010001110">
    <property type="protein sequence ID" value="CAL1547931.1"/>
    <property type="molecule type" value="Genomic_DNA"/>
</dbReference>
<dbReference type="InterPro" id="IPR005331">
    <property type="entry name" value="Sulfotransferase"/>
</dbReference>
<evidence type="ECO:0000256" key="1">
    <source>
        <dbReference type="ARBA" id="ARBA00004167"/>
    </source>
</evidence>
<evidence type="ECO:0000256" key="9">
    <source>
        <dbReference type="SAM" id="MobiDB-lite"/>
    </source>
</evidence>
<dbReference type="PANTHER" id="PTHR12812:SF0">
    <property type="entry name" value="HEPARAN-SULFATE 6-O-SULFOTRANSFERASE"/>
    <property type="match status" value="1"/>
</dbReference>
<dbReference type="AlphaFoldDB" id="A0AAV2INP1"/>
<sequence length="179" mass="20839">MTRMLANLSKVNCYNRTGMNEKLVQEIILQSAKENLLNVAFFGIVDEQEKTQFLFEQTFGIKFIENLKQKEITHVSQLELDKGMEQRILETNSLDVLFYEFARDLFLQRVEEMENRQGYSVREYFHHVRDSIQSASINDMTNNEASDEDNEDAGEEEEKLMSYPSKGTADTSMLGKTKR</sequence>
<comment type="subcellular location">
    <subcellularLocation>
        <location evidence="1">Membrane</location>
        <topology evidence="1">Single-pass membrane protein</topology>
    </subcellularLocation>
    <subcellularLocation>
        <location evidence="8">Membrane</location>
        <topology evidence="8">Single-pass type II membrane protein</topology>
    </subcellularLocation>
</comment>
<evidence type="ECO:0000313" key="10">
    <source>
        <dbReference type="EMBL" id="CAL1547931.1"/>
    </source>
</evidence>
<name>A0AAV2INP1_LYMST</name>
<comment type="similarity">
    <text evidence="2 8">Belongs to the sulfotransferase 6 family.</text>
</comment>
<dbReference type="PANTHER" id="PTHR12812">
    <property type="entry name" value="HEPARAN SULFATE 6-O-SULFOTRANSFERASE 3"/>
    <property type="match status" value="1"/>
</dbReference>
<dbReference type="EC" id="2.8.2.-" evidence="8"/>
<comment type="function">
    <text evidence="8">6-O-sulfation enzyme which catalyzes the transfer of sulfate from 3'-phosphoadenosine 5'-phosphosulfate (PAPS) to position 6 of the N-sulfoglucosamine residue (GlcNS) of heparan sulfate.</text>
</comment>
<keyword evidence="6 8" id="KW-0472">Membrane</keyword>
<dbReference type="GO" id="GO:0016020">
    <property type="term" value="C:membrane"/>
    <property type="evidence" value="ECO:0007669"/>
    <property type="project" value="UniProtKB-SubCell"/>
</dbReference>
<proteinExistence type="inferred from homology"/>
<protein>
    <recommendedName>
        <fullName evidence="8">Heparan-sulfate 6-O-sulfotransferase</fullName>
        <ecNumber evidence="8">2.8.2.-</ecNumber>
    </recommendedName>
</protein>
<dbReference type="InterPro" id="IPR027417">
    <property type="entry name" value="P-loop_NTPase"/>
</dbReference>
<evidence type="ECO:0000256" key="4">
    <source>
        <dbReference type="ARBA" id="ARBA00022692"/>
    </source>
</evidence>
<keyword evidence="5" id="KW-1133">Transmembrane helix</keyword>
<dbReference type="GO" id="GO:0017095">
    <property type="term" value="F:heparan sulfate 6-sulfotransferase activity"/>
    <property type="evidence" value="ECO:0007669"/>
    <property type="project" value="TreeGrafter"/>
</dbReference>
<keyword evidence="11" id="KW-1185">Reference proteome</keyword>
<feature type="region of interest" description="Disordered" evidence="9">
    <location>
        <begin position="135"/>
        <end position="179"/>
    </location>
</feature>
<organism evidence="10 11">
    <name type="scientific">Lymnaea stagnalis</name>
    <name type="common">Great pond snail</name>
    <name type="synonym">Helix stagnalis</name>
    <dbReference type="NCBI Taxonomy" id="6523"/>
    <lineage>
        <taxon>Eukaryota</taxon>
        <taxon>Metazoa</taxon>
        <taxon>Spiralia</taxon>
        <taxon>Lophotrochozoa</taxon>
        <taxon>Mollusca</taxon>
        <taxon>Gastropoda</taxon>
        <taxon>Heterobranchia</taxon>
        <taxon>Euthyneura</taxon>
        <taxon>Panpulmonata</taxon>
        <taxon>Hygrophila</taxon>
        <taxon>Lymnaeoidea</taxon>
        <taxon>Lymnaeidae</taxon>
        <taxon>Lymnaea</taxon>
    </lineage>
</organism>
<reference evidence="10 11" key="1">
    <citation type="submission" date="2024-04" db="EMBL/GenBank/DDBJ databases">
        <authorList>
            <consortium name="Genoscope - CEA"/>
            <person name="William W."/>
        </authorList>
    </citation>
    <scope>NUCLEOTIDE SEQUENCE [LARGE SCALE GENOMIC DNA]</scope>
</reference>
<evidence type="ECO:0000256" key="6">
    <source>
        <dbReference type="ARBA" id="ARBA00023136"/>
    </source>
</evidence>
<keyword evidence="4" id="KW-0812">Transmembrane</keyword>
<evidence type="ECO:0000256" key="2">
    <source>
        <dbReference type="ARBA" id="ARBA00010109"/>
    </source>
</evidence>
<dbReference type="Pfam" id="PF03567">
    <property type="entry name" value="Sulfotransfer_2"/>
    <property type="match status" value="1"/>
</dbReference>
<dbReference type="InterPro" id="IPR010635">
    <property type="entry name" value="Heparan_SO4-6-sulfoTrfase"/>
</dbReference>
<comment type="catalytic activity">
    <reaction evidence="8">
        <text>alpha-D-glucosaminyl-[heparan sulfate](n) + 3'-phosphoadenylyl sulfate = 6-sulfo-alpha-D-glucosaminyl-[heparan sulfate](n) + adenosine 3',5'-bisphosphate + H(+)</text>
        <dbReference type="Rhea" id="RHEA:56604"/>
        <dbReference type="Rhea" id="RHEA-COMP:9830"/>
        <dbReference type="Rhea" id="RHEA-COMP:14621"/>
        <dbReference type="ChEBI" id="CHEBI:15378"/>
        <dbReference type="ChEBI" id="CHEBI:58339"/>
        <dbReference type="ChEBI" id="CHEBI:58343"/>
        <dbReference type="ChEBI" id="CHEBI:58388"/>
        <dbReference type="ChEBI" id="CHEBI:140604"/>
    </reaction>
</comment>
<gene>
    <name evidence="10" type="ORF">GSLYS_00021248001</name>
</gene>
<keyword evidence="7" id="KW-0325">Glycoprotein</keyword>
<evidence type="ECO:0000256" key="7">
    <source>
        <dbReference type="ARBA" id="ARBA00023180"/>
    </source>
</evidence>
<dbReference type="Proteomes" id="UP001497497">
    <property type="component" value="Unassembled WGS sequence"/>
</dbReference>
<evidence type="ECO:0000256" key="5">
    <source>
        <dbReference type="ARBA" id="ARBA00022989"/>
    </source>
</evidence>
<dbReference type="Gene3D" id="3.40.50.300">
    <property type="entry name" value="P-loop containing nucleotide triphosphate hydrolases"/>
    <property type="match status" value="1"/>
</dbReference>
<evidence type="ECO:0000256" key="3">
    <source>
        <dbReference type="ARBA" id="ARBA00022679"/>
    </source>
</evidence>